<evidence type="ECO:0000256" key="1">
    <source>
        <dbReference type="SAM" id="Phobius"/>
    </source>
</evidence>
<gene>
    <name evidence="2" type="primary">ND6</name>
</gene>
<reference evidence="2" key="1">
    <citation type="submission" date="2016-10" db="EMBL/GenBank/DDBJ databases">
        <title>Complete mitochondrial genomes of 50 helminths species.</title>
        <authorList>
            <person name="Kikuchi T."/>
            <person name="Holroyd N."/>
            <person name="Berriman M."/>
        </authorList>
    </citation>
    <scope>NUCLEOTIDE SEQUENCE</scope>
</reference>
<feature type="transmembrane region" description="Helical" evidence="1">
    <location>
        <begin position="134"/>
        <end position="155"/>
    </location>
</feature>
<sequence length="165" mass="18530">MYYIGYSNVVVSCVLNILLSVILLMFTFNGSPLFRSILILINSLLVSVRVYSEVGFSWYFLLFVLVYVGGVYIVLIYVSMVFPNFGFSSVSYASYLFIFCLLVAASLVALCCDIKVNCISVVECSFYLCNSAEILVYVFLSMMLMIGLMFVNFIVSSNIVGLRVR</sequence>
<keyword evidence="1" id="KW-0812">Transmembrane</keyword>
<keyword evidence="2" id="KW-0496">Mitochondrion</keyword>
<organism evidence="2">
    <name type="scientific">Schistosoma margrebowiei</name>
    <dbReference type="NCBI Taxonomy" id="48269"/>
    <lineage>
        <taxon>Eukaryota</taxon>
        <taxon>Metazoa</taxon>
        <taxon>Spiralia</taxon>
        <taxon>Lophotrochozoa</taxon>
        <taxon>Platyhelminthes</taxon>
        <taxon>Trematoda</taxon>
        <taxon>Digenea</taxon>
        <taxon>Strigeidida</taxon>
        <taxon>Schistosomatoidea</taxon>
        <taxon>Schistosomatidae</taxon>
        <taxon>Schistosoma</taxon>
    </lineage>
</organism>
<dbReference type="AlphaFoldDB" id="A0A1E1GJA5"/>
<protein>
    <submittedName>
        <fullName evidence="2">NADH dehydrogenase subunit 6</fullName>
    </submittedName>
</protein>
<proteinExistence type="predicted"/>
<feature type="transmembrane region" description="Helical" evidence="1">
    <location>
        <begin position="58"/>
        <end position="82"/>
    </location>
</feature>
<accession>A0A1E1GJA5</accession>
<feature type="transmembrane region" description="Helical" evidence="1">
    <location>
        <begin position="33"/>
        <end position="52"/>
    </location>
</feature>
<name>A0A1E1GJA5_9TREM</name>
<feature type="transmembrane region" description="Helical" evidence="1">
    <location>
        <begin position="6"/>
        <end position="26"/>
    </location>
</feature>
<dbReference type="EMBL" id="AP017709">
    <property type="protein sequence ID" value="BAV82952.1"/>
    <property type="molecule type" value="Genomic_DNA"/>
</dbReference>
<keyword evidence="1" id="KW-1133">Transmembrane helix</keyword>
<evidence type="ECO:0000313" key="2">
    <source>
        <dbReference type="EMBL" id="BAV82952.1"/>
    </source>
</evidence>
<keyword evidence="1" id="KW-0472">Membrane</keyword>
<feature type="transmembrane region" description="Helical" evidence="1">
    <location>
        <begin position="94"/>
        <end position="122"/>
    </location>
</feature>
<geneLocation type="mitochondrion" evidence="2"/>